<comment type="caution">
    <text evidence="1">The sequence shown here is derived from an EMBL/GenBank/DDBJ whole genome shotgun (WGS) entry which is preliminary data.</text>
</comment>
<accession>A0ACC2ZIJ0</accession>
<dbReference type="EMBL" id="JAPDRP010000005">
    <property type="protein sequence ID" value="KAJ9647347.1"/>
    <property type="molecule type" value="Genomic_DNA"/>
</dbReference>
<protein>
    <submittedName>
        <fullName evidence="1">Uncharacterized protein</fullName>
    </submittedName>
</protein>
<evidence type="ECO:0000313" key="1">
    <source>
        <dbReference type="EMBL" id="KAJ9647347.1"/>
    </source>
</evidence>
<name>A0ACC2ZIJ0_9PEZI</name>
<gene>
    <name evidence="1" type="ORF">H2199_002336</name>
</gene>
<organism evidence="1 2">
    <name type="scientific">Coniosporium tulheliwenetii</name>
    <dbReference type="NCBI Taxonomy" id="3383036"/>
    <lineage>
        <taxon>Eukaryota</taxon>
        <taxon>Fungi</taxon>
        <taxon>Dikarya</taxon>
        <taxon>Ascomycota</taxon>
        <taxon>Pezizomycotina</taxon>
        <taxon>Dothideomycetes</taxon>
        <taxon>Dothideomycetes incertae sedis</taxon>
        <taxon>Coniosporium</taxon>
    </lineage>
</organism>
<dbReference type="Proteomes" id="UP001172680">
    <property type="component" value="Unassembled WGS sequence"/>
</dbReference>
<proteinExistence type="predicted"/>
<sequence length="454" mass="48926">MASVNHSIIGADSQYTKPAASSMPPIIARANQLGKAEDSSPEKPRSAPVPQHPIQFDLLPPETQEAKLKNIRKIEANWGAPLRRCIPAKIRPRKPDGYITKAKRHEISAALEDDPKQWGVDLLARLAEISDLTMIDLGTALKELQDKVADRHNYGSESNHNIAELLSADCNNALIQLRDVQKKRIAAAEVAQEQPPPHSGTAGLNSTRPLARPMAAGERQDKQDKRDTPTSKTTGAQASRPQASRVVSTPPPPKAEVMSESPRARRAVQTHSASPAQAPTAPMTPTPALVKRAQAVEAVSTPPPLKANKPAPSQQSTENQIPAMHTAAGATEAAQSPFQSNAPAATMSPAATSQAPFVTASPSNAPSTPTGVSNLFTSPNHSQFTPTSASPFLRKRPRMELEWEMLDVGSRVAEANREMAAADRAEAKAKREKAEVDHKKLKFMMDLDREEGKM</sequence>
<reference evidence="1" key="1">
    <citation type="submission" date="2022-10" db="EMBL/GenBank/DDBJ databases">
        <title>Culturing micro-colonial fungi from biological soil crusts in the Mojave desert and describing Neophaeococcomyces mojavensis, and introducing the new genera and species Taxawa tesnikishii.</title>
        <authorList>
            <person name="Kurbessoian T."/>
            <person name="Stajich J.E."/>
        </authorList>
    </citation>
    <scope>NUCLEOTIDE SEQUENCE</scope>
    <source>
        <strain evidence="1">JES_115</strain>
    </source>
</reference>
<evidence type="ECO:0000313" key="2">
    <source>
        <dbReference type="Proteomes" id="UP001172680"/>
    </source>
</evidence>
<keyword evidence="2" id="KW-1185">Reference proteome</keyword>